<protein>
    <submittedName>
        <fullName evidence="3">T9SS type A sorting domain-containing protein</fullName>
    </submittedName>
</protein>
<evidence type="ECO:0000259" key="2">
    <source>
        <dbReference type="Pfam" id="PF18962"/>
    </source>
</evidence>
<feature type="domain" description="Secretion system C-terminal sorting" evidence="2">
    <location>
        <begin position="18"/>
        <end position="94"/>
    </location>
</feature>
<organism evidence="3 4">
    <name type="scientific">Aequorivita echinoideorum</name>
    <dbReference type="NCBI Taxonomy" id="1549647"/>
    <lineage>
        <taxon>Bacteria</taxon>
        <taxon>Pseudomonadati</taxon>
        <taxon>Bacteroidota</taxon>
        <taxon>Flavobacteriia</taxon>
        <taxon>Flavobacteriales</taxon>
        <taxon>Flavobacteriaceae</taxon>
        <taxon>Aequorivita</taxon>
    </lineage>
</organism>
<keyword evidence="1" id="KW-0732">Signal</keyword>
<name>A0ABS5S2G8_9FLAO</name>
<dbReference type="InterPro" id="IPR026444">
    <property type="entry name" value="Secre_tail"/>
</dbReference>
<evidence type="ECO:0000313" key="4">
    <source>
        <dbReference type="Proteomes" id="UP001297092"/>
    </source>
</evidence>
<proteinExistence type="predicted"/>
<dbReference type="RefSeq" id="WP_214112255.1">
    <property type="nucleotide sequence ID" value="NZ_JAHCTB010000002.1"/>
</dbReference>
<accession>A0ABS5S2G8</accession>
<dbReference type="EMBL" id="JAHCTB010000002">
    <property type="protein sequence ID" value="MBT0607376.1"/>
    <property type="molecule type" value="Genomic_DNA"/>
</dbReference>
<gene>
    <name evidence="3" type="ORF">KIV10_04205</name>
</gene>
<keyword evidence="4" id="KW-1185">Reference proteome</keyword>
<dbReference type="Pfam" id="PF18962">
    <property type="entry name" value="Por_Secre_tail"/>
    <property type="match status" value="1"/>
</dbReference>
<comment type="caution">
    <text evidence="3">The sequence shown here is derived from an EMBL/GenBank/DDBJ whole genome shotgun (WGS) entry which is preliminary data.</text>
</comment>
<dbReference type="Proteomes" id="UP001297092">
    <property type="component" value="Unassembled WGS sequence"/>
</dbReference>
<evidence type="ECO:0000313" key="3">
    <source>
        <dbReference type="EMBL" id="MBT0607376.1"/>
    </source>
</evidence>
<sequence length="95" mass="9979">MEVLSVADFDGQGSIGGVYPNPSNGNFQIPINSKYGGEGTLTLYDIAGKKLDSQAIDLLAGNGTYSYSSTSLKAGIYVLFIQTPEGSIAQRVVID</sequence>
<dbReference type="NCBIfam" id="TIGR04183">
    <property type="entry name" value="Por_Secre_tail"/>
    <property type="match status" value="1"/>
</dbReference>
<evidence type="ECO:0000256" key="1">
    <source>
        <dbReference type="ARBA" id="ARBA00022729"/>
    </source>
</evidence>
<reference evidence="3 4" key="1">
    <citation type="submission" date="2021-05" db="EMBL/GenBank/DDBJ databases">
        <title>Aequorivita echinoideorum JCM 30378 genome.</title>
        <authorList>
            <person name="Zhang H."/>
            <person name="Li C."/>
        </authorList>
    </citation>
    <scope>NUCLEOTIDE SEQUENCE [LARGE SCALE GENOMIC DNA]</scope>
    <source>
        <strain evidence="3 4">JCM30378</strain>
    </source>
</reference>